<evidence type="ECO:0000313" key="1">
    <source>
        <dbReference type="EMBL" id="KAK7478158.1"/>
    </source>
</evidence>
<dbReference type="Proteomes" id="UP001519460">
    <property type="component" value="Unassembled WGS sequence"/>
</dbReference>
<gene>
    <name evidence="1" type="ORF">BaRGS_00030605</name>
</gene>
<dbReference type="EMBL" id="JACVVK020000332">
    <property type="protein sequence ID" value="KAK7478158.1"/>
    <property type="molecule type" value="Genomic_DNA"/>
</dbReference>
<organism evidence="1 2">
    <name type="scientific">Batillaria attramentaria</name>
    <dbReference type="NCBI Taxonomy" id="370345"/>
    <lineage>
        <taxon>Eukaryota</taxon>
        <taxon>Metazoa</taxon>
        <taxon>Spiralia</taxon>
        <taxon>Lophotrochozoa</taxon>
        <taxon>Mollusca</taxon>
        <taxon>Gastropoda</taxon>
        <taxon>Caenogastropoda</taxon>
        <taxon>Sorbeoconcha</taxon>
        <taxon>Cerithioidea</taxon>
        <taxon>Batillariidae</taxon>
        <taxon>Batillaria</taxon>
    </lineage>
</organism>
<protein>
    <submittedName>
        <fullName evidence="1">Uncharacterized protein</fullName>
    </submittedName>
</protein>
<keyword evidence="2" id="KW-1185">Reference proteome</keyword>
<proteinExistence type="predicted"/>
<name>A0ABD0JTF6_9CAEN</name>
<feature type="non-terminal residue" evidence="1">
    <location>
        <position position="53"/>
    </location>
</feature>
<accession>A0ABD0JTF6</accession>
<sequence>MGVVFPHFKLRPVACRSCQLPGVATRTAGDPVAQPASLGNPINVHITRQTAIV</sequence>
<evidence type="ECO:0000313" key="2">
    <source>
        <dbReference type="Proteomes" id="UP001519460"/>
    </source>
</evidence>
<dbReference type="AlphaFoldDB" id="A0ABD0JTF6"/>
<reference evidence="1 2" key="1">
    <citation type="journal article" date="2023" name="Sci. Data">
        <title>Genome assembly of the Korean intertidal mud-creeper Batillaria attramentaria.</title>
        <authorList>
            <person name="Patra A.K."/>
            <person name="Ho P.T."/>
            <person name="Jun S."/>
            <person name="Lee S.J."/>
            <person name="Kim Y."/>
            <person name="Won Y.J."/>
        </authorList>
    </citation>
    <scope>NUCLEOTIDE SEQUENCE [LARGE SCALE GENOMIC DNA]</scope>
    <source>
        <strain evidence="1">Wonlab-2016</strain>
    </source>
</reference>
<comment type="caution">
    <text evidence="1">The sequence shown here is derived from an EMBL/GenBank/DDBJ whole genome shotgun (WGS) entry which is preliminary data.</text>
</comment>